<dbReference type="PANTHER" id="PTHR45947">
    <property type="entry name" value="SULFOQUINOVOSYL TRANSFERASE SQD2"/>
    <property type="match status" value="1"/>
</dbReference>
<comment type="caution">
    <text evidence="3">The sequence shown here is derived from an EMBL/GenBank/DDBJ whole genome shotgun (WGS) entry which is preliminary data.</text>
</comment>
<sequence length="374" mass="42634">MIYIKVLQIISGNDNGGGGKHVLNLCVYSKGKFDTVIGCIGKGELYDNARNMGIRVILIESLRNNQICDYVKENNVDIINFHGAKAFFMYYLMKKKLSKPCAATVHSDYRYDFLNNKLKYLFFTPLSKLGLKSFPYYICVSKYIKKLLEQSNFTGKKTVVNNGIDLEEISILNDKDKVRNKYDISKEDFVYVMVARMHPIKNHLLCIEAFNKLNSEYPNTKLLLIGDGELKAVLEEKCNQLSIKDKVIFTGFQSNVVDFINASDISILTSFNEGGSPPIVILESGAAKRAAICSDVGDINECINDETGFLIDPKSVEDIYLKMKSAYENKDMLRDKGQNLYELVKKQYSMNTFCNGYYNFYKQILSEGHRWSEN</sequence>
<dbReference type="Pfam" id="PF13439">
    <property type="entry name" value="Glyco_transf_4"/>
    <property type="match status" value="1"/>
</dbReference>
<dbReference type="EMBL" id="JABBNI010000001">
    <property type="protein sequence ID" value="NMM61132.1"/>
    <property type="molecule type" value="Genomic_DNA"/>
</dbReference>
<reference evidence="3 4" key="1">
    <citation type="submission" date="2020-04" db="EMBL/GenBank/DDBJ databases">
        <authorList>
            <person name="Doyle D.A."/>
        </authorList>
    </citation>
    <scope>NUCLEOTIDE SEQUENCE [LARGE SCALE GENOMIC DNA]</scope>
    <source>
        <strain evidence="3 4">P21</strain>
    </source>
</reference>
<reference evidence="3 4" key="2">
    <citation type="submission" date="2020-06" db="EMBL/GenBank/DDBJ databases">
        <title>Complete Genome Sequence of Clostridium muelleri sp. nov. P21T, an Acid-Alcohol Producing Acetogen Isolated from Old Hay.</title>
        <authorList>
            <person name="Duncan K.E."/>
            <person name="Tanner R.S."/>
        </authorList>
    </citation>
    <scope>NUCLEOTIDE SEQUENCE [LARGE SCALE GENOMIC DNA]</scope>
    <source>
        <strain evidence="3 4">P21</strain>
    </source>
</reference>
<gene>
    <name evidence="3" type="ORF">HBE96_00125</name>
</gene>
<dbReference type="InterPro" id="IPR028098">
    <property type="entry name" value="Glyco_trans_4-like_N"/>
</dbReference>
<feature type="domain" description="Glycosyltransferase subfamily 4-like N-terminal" evidence="2">
    <location>
        <begin position="69"/>
        <end position="168"/>
    </location>
</feature>
<organism evidence="3 4">
    <name type="scientific">Clostridium muellerianum</name>
    <dbReference type="NCBI Taxonomy" id="2716538"/>
    <lineage>
        <taxon>Bacteria</taxon>
        <taxon>Bacillati</taxon>
        <taxon>Bacillota</taxon>
        <taxon>Clostridia</taxon>
        <taxon>Eubacteriales</taxon>
        <taxon>Clostridiaceae</taxon>
        <taxon>Clostridium</taxon>
    </lineage>
</organism>
<dbReference type="SUPFAM" id="SSF53756">
    <property type="entry name" value="UDP-Glycosyltransferase/glycogen phosphorylase"/>
    <property type="match status" value="1"/>
</dbReference>
<evidence type="ECO:0000259" key="2">
    <source>
        <dbReference type="Pfam" id="PF13439"/>
    </source>
</evidence>
<dbReference type="Gene3D" id="3.40.50.2000">
    <property type="entry name" value="Glycogen Phosphorylase B"/>
    <property type="match status" value="2"/>
</dbReference>
<keyword evidence="3" id="KW-0808">Transferase</keyword>
<dbReference type="Proteomes" id="UP000537131">
    <property type="component" value="Unassembled WGS sequence"/>
</dbReference>
<evidence type="ECO:0000313" key="4">
    <source>
        <dbReference type="Proteomes" id="UP000537131"/>
    </source>
</evidence>
<proteinExistence type="predicted"/>
<evidence type="ECO:0000259" key="1">
    <source>
        <dbReference type="Pfam" id="PF00534"/>
    </source>
</evidence>
<keyword evidence="4" id="KW-1185">Reference proteome</keyword>
<protein>
    <submittedName>
        <fullName evidence="3">Glycosyltransferase family 4 protein</fullName>
    </submittedName>
</protein>
<dbReference type="CDD" id="cd03801">
    <property type="entry name" value="GT4_PimA-like"/>
    <property type="match status" value="1"/>
</dbReference>
<dbReference type="Pfam" id="PF00534">
    <property type="entry name" value="Glycos_transf_1"/>
    <property type="match status" value="1"/>
</dbReference>
<accession>A0A7Y0ECY1</accession>
<evidence type="ECO:0000313" key="3">
    <source>
        <dbReference type="EMBL" id="NMM61132.1"/>
    </source>
</evidence>
<name>A0A7Y0ECY1_9CLOT</name>
<dbReference type="PANTHER" id="PTHR45947:SF3">
    <property type="entry name" value="SULFOQUINOVOSYL TRANSFERASE SQD2"/>
    <property type="match status" value="1"/>
</dbReference>
<feature type="domain" description="Glycosyl transferase family 1" evidence="1">
    <location>
        <begin position="174"/>
        <end position="339"/>
    </location>
</feature>
<dbReference type="InterPro" id="IPR050194">
    <property type="entry name" value="Glycosyltransferase_grp1"/>
</dbReference>
<dbReference type="RefSeq" id="WP_169295747.1">
    <property type="nucleotide sequence ID" value="NZ_JABBNI010000001.1"/>
</dbReference>
<dbReference type="GO" id="GO:0016757">
    <property type="term" value="F:glycosyltransferase activity"/>
    <property type="evidence" value="ECO:0007669"/>
    <property type="project" value="InterPro"/>
</dbReference>
<dbReference type="InterPro" id="IPR001296">
    <property type="entry name" value="Glyco_trans_1"/>
</dbReference>
<dbReference type="AlphaFoldDB" id="A0A7Y0ECY1"/>